<dbReference type="Proteomes" id="UP000268313">
    <property type="component" value="Unassembled WGS sequence"/>
</dbReference>
<organism evidence="2 3">
    <name type="scientific">Corallococcus carmarthensis</name>
    <dbReference type="NCBI Taxonomy" id="2316728"/>
    <lineage>
        <taxon>Bacteria</taxon>
        <taxon>Pseudomonadati</taxon>
        <taxon>Myxococcota</taxon>
        <taxon>Myxococcia</taxon>
        <taxon>Myxococcales</taxon>
        <taxon>Cystobacterineae</taxon>
        <taxon>Myxococcaceae</taxon>
        <taxon>Corallococcus</taxon>
    </lineage>
</organism>
<evidence type="ECO:0000259" key="1">
    <source>
        <dbReference type="Pfam" id="PF00690"/>
    </source>
</evidence>
<dbReference type="InterPro" id="IPR004014">
    <property type="entry name" value="ATPase_P-typ_cation-transptr_N"/>
</dbReference>
<dbReference type="Pfam" id="PF00690">
    <property type="entry name" value="Cation_ATPase_N"/>
    <property type="match status" value="1"/>
</dbReference>
<dbReference type="EMBL" id="RAWE01000036">
    <property type="protein sequence ID" value="RKH03803.1"/>
    <property type="molecule type" value="Genomic_DNA"/>
</dbReference>
<dbReference type="OrthoDB" id="10018546at2"/>
<name>A0A3A8K6M5_9BACT</name>
<feature type="domain" description="Cation-transporting P-type ATPase N-terminal" evidence="1">
    <location>
        <begin position="12"/>
        <end position="55"/>
    </location>
</feature>
<evidence type="ECO:0000313" key="3">
    <source>
        <dbReference type="Proteomes" id="UP000268313"/>
    </source>
</evidence>
<dbReference type="AlphaFoldDB" id="A0A3A8K6M5"/>
<dbReference type="InterPro" id="IPR023298">
    <property type="entry name" value="ATPase_P-typ_TM_dom_sf"/>
</dbReference>
<accession>A0A3A8K6M5</accession>
<keyword evidence="3" id="KW-1185">Reference proteome</keyword>
<gene>
    <name evidence="2" type="ORF">D7X32_13005</name>
</gene>
<proteinExistence type="predicted"/>
<evidence type="ECO:0000313" key="2">
    <source>
        <dbReference type="EMBL" id="RKH03803.1"/>
    </source>
</evidence>
<reference evidence="3" key="1">
    <citation type="submission" date="2018-09" db="EMBL/GenBank/DDBJ databases">
        <authorList>
            <person name="Livingstone P.G."/>
            <person name="Whitworth D.E."/>
        </authorList>
    </citation>
    <scope>NUCLEOTIDE SEQUENCE [LARGE SCALE GENOMIC DNA]</scope>
    <source>
        <strain evidence="3">CA043D</strain>
    </source>
</reference>
<dbReference type="SUPFAM" id="SSF81665">
    <property type="entry name" value="Calcium ATPase, transmembrane domain M"/>
    <property type="match status" value="1"/>
</dbReference>
<dbReference type="RefSeq" id="WP_120602851.1">
    <property type="nucleotide sequence ID" value="NZ_JABFJX010000292.1"/>
</dbReference>
<sequence length="141" mass="16468">MRVTKTAVPALGRLSSAPHGLTEEAARERLARHGPNVLERSRPDSGWRLWWRQIDSHPSGAHQVSQSIKKTNSLKSRKTQVQMAYLLMPRWFGFGGCLCDWWELSRYCFLWEVVRPLALSTLMLETVGRWFTSPWMWIRSR</sequence>
<protein>
    <recommendedName>
        <fullName evidence="1">Cation-transporting P-type ATPase N-terminal domain-containing protein</fullName>
    </recommendedName>
</protein>
<comment type="caution">
    <text evidence="2">The sequence shown here is derived from an EMBL/GenBank/DDBJ whole genome shotgun (WGS) entry which is preliminary data.</text>
</comment>